<keyword evidence="3" id="KW-0808">Transferase</keyword>
<reference evidence="4" key="1">
    <citation type="submission" date="2016-02" db="EMBL/GenBank/DDBJ databases">
        <authorList>
            <person name="Mitreva M."/>
            <person name="Pepin K.H."/>
            <person name="Mihindukulasuriya K.A."/>
            <person name="Fulton R."/>
            <person name="Fronick C."/>
            <person name="O'Laughlin M."/>
            <person name="Miner T."/>
            <person name="Herter B."/>
            <person name="Rosa B.A."/>
            <person name="Cordes M."/>
            <person name="Tomlinson C."/>
            <person name="Wollam A."/>
            <person name="Palsikar V.B."/>
            <person name="Mardis E.R."/>
            <person name="Wilson R.K."/>
        </authorList>
    </citation>
    <scope>NUCLEOTIDE SEQUENCE [LARGE SCALE GENOMIC DNA]</scope>
    <source>
        <strain evidence="4">DSM 22607</strain>
    </source>
</reference>
<dbReference type="Pfam" id="PF14501">
    <property type="entry name" value="HATPase_c_5"/>
    <property type="match status" value="1"/>
</dbReference>
<comment type="caution">
    <text evidence="3">The sequence shown here is derived from an EMBL/GenBank/DDBJ whole genome shotgun (WGS) entry which is preliminary data.</text>
</comment>
<organism evidence="3 4">
    <name type="scientific">Christensenella minuta</name>
    <dbReference type="NCBI Taxonomy" id="626937"/>
    <lineage>
        <taxon>Bacteria</taxon>
        <taxon>Bacillati</taxon>
        <taxon>Bacillota</taxon>
        <taxon>Clostridia</taxon>
        <taxon>Christensenellales</taxon>
        <taxon>Christensenellaceae</taxon>
        <taxon>Christensenella</taxon>
    </lineage>
</organism>
<accession>A0A136Q3X2</accession>
<dbReference type="InterPro" id="IPR036890">
    <property type="entry name" value="HATPase_C_sf"/>
</dbReference>
<feature type="transmembrane region" description="Helical" evidence="1">
    <location>
        <begin position="319"/>
        <end position="342"/>
    </location>
</feature>
<keyword evidence="1" id="KW-0812">Transmembrane</keyword>
<evidence type="ECO:0000313" key="4">
    <source>
        <dbReference type="Proteomes" id="UP000070366"/>
    </source>
</evidence>
<dbReference type="SUPFAM" id="SSF55874">
    <property type="entry name" value="ATPase domain of HSP90 chaperone/DNA topoisomerase II/histidine kinase"/>
    <property type="match status" value="1"/>
</dbReference>
<keyword evidence="4" id="KW-1185">Reference proteome</keyword>
<dbReference type="CDD" id="cd16935">
    <property type="entry name" value="HATPase_AgrC-ComD-like"/>
    <property type="match status" value="1"/>
</dbReference>
<keyword evidence="1" id="KW-0472">Membrane</keyword>
<proteinExistence type="predicted"/>
<dbReference type="STRING" id="626937.HMPREF3293_01595"/>
<feature type="transmembrane region" description="Helical" evidence="1">
    <location>
        <begin position="203"/>
        <end position="226"/>
    </location>
</feature>
<protein>
    <submittedName>
        <fullName evidence="3">ATPase/histidine kinase/DNA gyrase B/HSP90 domain protein</fullName>
    </submittedName>
</protein>
<dbReference type="Proteomes" id="UP000070366">
    <property type="component" value="Unassembled WGS sequence"/>
</dbReference>
<gene>
    <name evidence="3" type="ORF">HMPREF3293_01595</name>
</gene>
<feature type="transmembrane region" description="Helical" evidence="1">
    <location>
        <begin position="292"/>
        <end position="313"/>
    </location>
</feature>
<feature type="transmembrane region" description="Helical" evidence="1">
    <location>
        <begin position="396"/>
        <end position="418"/>
    </location>
</feature>
<dbReference type="EMBL" id="LSZW01000061">
    <property type="protein sequence ID" value="KXK65383.1"/>
    <property type="molecule type" value="Genomic_DNA"/>
</dbReference>
<feature type="transmembrane region" description="Helical" evidence="1">
    <location>
        <begin position="256"/>
        <end position="280"/>
    </location>
</feature>
<dbReference type="RefSeq" id="WP_066519615.1">
    <property type="nucleotide sequence ID" value="NZ_CABMOF010000002.1"/>
</dbReference>
<feature type="domain" description="Sensor histidine kinase NatK-like C-terminal" evidence="2">
    <location>
        <begin position="540"/>
        <end position="635"/>
    </location>
</feature>
<feature type="transmembrane region" description="Helical" evidence="1">
    <location>
        <begin position="233"/>
        <end position="250"/>
    </location>
</feature>
<dbReference type="OrthoDB" id="9813149at2"/>
<keyword evidence="3" id="KW-0418">Kinase</keyword>
<dbReference type="AlphaFoldDB" id="A0A136Q3X2"/>
<dbReference type="GO" id="GO:0016301">
    <property type="term" value="F:kinase activity"/>
    <property type="evidence" value="ECO:0007669"/>
    <property type="project" value="UniProtKB-KW"/>
</dbReference>
<feature type="transmembrane region" description="Helical" evidence="1">
    <location>
        <begin position="12"/>
        <end position="36"/>
    </location>
</feature>
<keyword evidence="1" id="KW-1133">Transmembrane helix</keyword>
<dbReference type="Gene3D" id="3.30.565.10">
    <property type="entry name" value="Histidine kinase-like ATPase, C-terminal domain"/>
    <property type="match status" value="1"/>
</dbReference>
<name>A0A136Q3X2_9FIRM</name>
<feature type="transmembrane region" description="Helical" evidence="1">
    <location>
        <begin position="354"/>
        <end position="376"/>
    </location>
</feature>
<evidence type="ECO:0000259" key="2">
    <source>
        <dbReference type="Pfam" id="PF14501"/>
    </source>
</evidence>
<dbReference type="InterPro" id="IPR032834">
    <property type="entry name" value="NatK-like_C"/>
</dbReference>
<sequence>MKKSLGKFIAEHLVFFICAAAVAGGVVFSLFILSAYTAPLSSGIADLSVQDGNTNGWEVYAEENGKKTPLAYEGGGYCSGLSYPGQAFYASRVMKEAFDEPILQVEGSSVAFSIFLDGELLYTDDPAAGNQIGALNFSGKIVSRIMPLQLTLPPGYSGKTLTIAQSQPFSEKQDWDGSVFFGPVALYGNTALQSIYVAQATQAAYPAMLLAVLGFSLAALFLYQLYHKKVDPGVLFLALFALLWMADTLLRSKLSYYYYGSSTAMAEQYLYFGCFVFLSLFLADRMRRCRRFFLPFVIAQAAAIVLCAVSPLLPYGDFSVFLMTFPQLVSFISILAAIGLSIVEACRGTSFFRLFVKLLIVAAAAFGGVYLVSLIGGTDFHREFNQNMAASFRTGLFYYPLVFLRYFLIFSCFLVTLVEFIRSIVQRNVTLRMLELKNSMAKESYDQLNRYTEQTMILRHDLKKHLAVVDAFLQEGKEQSARDYLRGLNASFGEKAHISNTGNYLIDTILGSKFAEAEQKGIRTKITCGPIPERLPVADMDLCSLLLNSLENAVHAAQKAENRFLAVNIRLKNGFLYYSCENGAGHPAHAAGSARPADGTHGYGLPIMEQIVEKYRGVMNIESTDVSFKLSVAVPAEDFPSGRL</sequence>
<evidence type="ECO:0000256" key="1">
    <source>
        <dbReference type="SAM" id="Phobius"/>
    </source>
</evidence>
<evidence type="ECO:0000313" key="3">
    <source>
        <dbReference type="EMBL" id="KXK65383.1"/>
    </source>
</evidence>
<dbReference type="KEGG" id="cmiu:B1H56_10825"/>